<evidence type="ECO:0000256" key="2">
    <source>
        <dbReference type="ARBA" id="ARBA00022837"/>
    </source>
</evidence>
<dbReference type="GO" id="GO:0006897">
    <property type="term" value="P:endocytosis"/>
    <property type="evidence" value="ECO:0007669"/>
    <property type="project" value="TreeGrafter"/>
</dbReference>
<dbReference type="Gene3D" id="1.10.287.1490">
    <property type="match status" value="1"/>
</dbReference>
<accession>A0A3Q1GN52</accession>
<keyword evidence="3" id="KW-0175">Coiled coil</keyword>
<dbReference type="PROSITE" id="PS00018">
    <property type="entry name" value="EF_HAND_1"/>
    <property type="match status" value="2"/>
</dbReference>
<dbReference type="GO" id="GO:0016197">
    <property type="term" value="P:endosomal transport"/>
    <property type="evidence" value="ECO:0007669"/>
    <property type="project" value="TreeGrafter"/>
</dbReference>
<evidence type="ECO:0000256" key="4">
    <source>
        <dbReference type="SAM" id="MobiDB-lite"/>
    </source>
</evidence>
<proteinExistence type="predicted"/>
<dbReference type="GO" id="GO:0005886">
    <property type="term" value="C:plasma membrane"/>
    <property type="evidence" value="ECO:0007669"/>
    <property type="project" value="TreeGrafter"/>
</dbReference>
<feature type="coiled-coil region" evidence="3">
    <location>
        <begin position="206"/>
        <end position="338"/>
    </location>
</feature>
<name>A0A3Q1GN52_9TELE</name>
<dbReference type="PANTHER" id="PTHR11216">
    <property type="entry name" value="EH DOMAIN"/>
    <property type="match status" value="1"/>
</dbReference>
<dbReference type="Pfam" id="PF12763">
    <property type="entry name" value="EH"/>
    <property type="match status" value="2"/>
</dbReference>
<dbReference type="InterPro" id="IPR000261">
    <property type="entry name" value="EH_dom"/>
</dbReference>
<dbReference type="PROSITE" id="PS50031">
    <property type="entry name" value="EH"/>
    <property type="match status" value="2"/>
</dbReference>
<dbReference type="AlphaFoldDB" id="A0A3Q1GN52"/>
<dbReference type="InterPro" id="IPR018247">
    <property type="entry name" value="EF_Hand_1_Ca_BS"/>
</dbReference>
<dbReference type="SMART" id="SM00027">
    <property type="entry name" value="EH"/>
    <property type="match status" value="2"/>
</dbReference>
<dbReference type="PROSITE" id="PS50222">
    <property type="entry name" value="EF_HAND_2"/>
    <property type="match status" value="2"/>
</dbReference>
<feature type="domain" description="EF-hand" evidence="6">
    <location>
        <begin position="105"/>
        <end position="140"/>
    </location>
</feature>
<feature type="region of interest" description="Disordered" evidence="4">
    <location>
        <begin position="52"/>
        <end position="102"/>
    </location>
</feature>
<reference evidence="7" key="1">
    <citation type="submission" date="2025-08" db="UniProtKB">
        <authorList>
            <consortium name="Ensembl"/>
        </authorList>
    </citation>
    <scope>IDENTIFICATION</scope>
</reference>
<keyword evidence="1" id="KW-0479">Metal-binding</keyword>
<evidence type="ECO:0008006" key="9">
    <source>
        <dbReference type="Google" id="ProtNLM"/>
    </source>
</evidence>
<dbReference type="SMART" id="SM00054">
    <property type="entry name" value="EFh"/>
    <property type="match status" value="3"/>
</dbReference>
<sequence>VLTSQSFLCVLKVWELSDLDRDGMLDKDEFSVAMYLVYRALEGEPVPMSLPPPLVPPSKRKKPAVPPVMPLLPSPPSVKDSRSSHAGSKTIPHPPKPAPWVVSPADKTKYDELFSKTDGDMDGLVSGPEVRDIFLKTGLPSATLARIWELCDIGDIGKLTREQFALALHLINLKLTKGLDPPQSLSPEMIPPSDRQNIKQVNRMKKSSVEEEIKEKEEAIRERSGEVQDLQDEVAKESGELQRLQSQRQKVQEALEELDQQKGSLEEQLTHIRQQTSQETQLISSLQSEHEDQEQRICQYEEELVQAREELLALQEESRRLQEKVQAAQEQLTPLQESVRDSFTQFSVETLELHQSENVLHKFLDDLSVCNICCFFF</sequence>
<dbReference type="Ensembl" id="ENSAPOT00000025778.1">
    <property type="protein sequence ID" value="ENSAPOP00000032171.1"/>
    <property type="gene ID" value="ENSAPOG00000019931.1"/>
</dbReference>
<protein>
    <recommendedName>
        <fullName evidence="9">Epidermal growth factor receptor pathway substrate 15</fullName>
    </recommendedName>
</protein>
<evidence type="ECO:0000313" key="7">
    <source>
        <dbReference type="Ensembl" id="ENSAPOP00000032171.1"/>
    </source>
</evidence>
<dbReference type="Gene3D" id="1.10.238.10">
    <property type="entry name" value="EF-hand"/>
    <property type="match status" value="2"/>
</dbReference>
<evidence type="ECO:0000256" key="3">
    <source>
        <dbReference type="SAM" id="Coils"/>
    </source>
</evidence>
<dbReference type="Proteomes" id="UP000257200">
    <property type="component" value="Unplaced"/>
</dbReference>
<dbReference type="CDD" id="cd00052">
    <property type="entry name" value="EH"/>
    <property type="match status" value="1"/>
</dbReference>
<reference evidence="7" key="2">
    <citation type="submission" date="2025-09" db="UniProtKB">
        <authorList>
            <consortium name="Ensembl"/>
        </authorList>
    </citation>
    <scope>IDENTIFICATION</scope>
</reference>
<evidence type="ECO:0000313" key="8">
    <source>
        <dbReference type="Proteomes" id="UP000257200"/>
    </source>
</evidence>
<dbReference type="SUPFAM" id="SSF47473">
    <property type="entry name" value="EF-hand"/>
    <property type="match status" value="2"/>
</dbReference>
<dbReference type="InterPro" id="IPR002048">
    <property type="entry name" value="EF_hand_dom"/>
</dbReference>
<dbReference type="STRING" id="80966.ENSAPOP00000032171"/>
<dbReference type="GO" id="GO:0005509">
    <property type="term" value="F:calcium ion binding"/>
    <property type="evidence" value="ECO:0007669"/>
    <property type="project" value="InterPro"/>
</dbReference>
<dbReference type="PANTHER" id="PTHR11216:SF54">
    <property type="entry name" value="EPIDERMAL GROWTH FACTOR RECEPTOR SUBSTRATE 15"/>
    <property type="match status" value="1"/>
</dbReference>
<feature type="domain" description="EH" evidence="5">
    <location>
        <begin position="106"/>
        <end position="196"/>
    </location>
</feature>
<organism evidence="7 8">
    <name type="scientific">Acanthochromis polyacanthus</name>
    <name type="common">spiny chromis</name>
    <dbReference type="NCBI Taxonomy" id="80966"/>
    <lineage>
        <taxon>Eukaryota</taxon>
        <taxon>Metazoa</taxon>
        <taxon>Chordata</taxon>
        <taxon>Craniata</taxon>
        <taxon>Vertebrata</taxon>
        <taxon>Euteleostomi</taxon>
        <taxon>Actinopterygii</taxon>
        <taxon>Neopterygii</taxon>
        <taxon>Teleostei</taxon>
        <taxon>Neoteleostei</taxon>
        <taxon>Acanthomorphata</taxon>
        <taxon>Ovalentaria</taxon>
        <taxon>Pomacentridae</taxon>
        <taxon>Acanthochromis</taxon>
    </lineage>
</organism>
<evidence type="ECO:0000259" key="6">
    <source>
        <dbReference type="PROSITE" id="PS50222"/>
    </source>
</evidence>
<feature type="domain" description="EH" evidence="5">
    <location>
        <begin position="12"/>
        <end position="61"/>
    </location>
</feature>
<evidence type="ECO:0000259" key="5">
    <source>
        <dbReference type="PROSITE" id="PS50031"/>
    </source>
</evidence>
<feature type="compositionally biased region" description="Pro residues" evidence="4">
    <location>
        <begin position="64"/>
        <end position="76"/>
    </location>
</feature>
<dbReference type="InParanoid" id="A0A3Q1GN52"/>
<keyword evidence="2" id="KW-0106">Calcium</keyword>
<evidence type="ECO:0000256" key="1">
    <source>
        <dbReference type="ARBA" id="ARBA00022723"/>
    </source>
</evidence>
<dbReference type="GO" id="GO:0005737">
    <property type="term" value="C:cytoplasm"/>
    <property type="evidence" value="ECO:0007669"/>
    <property type="project" value="TreeGrafter"/>
</dbReference>
<dbReference type="GeneTree" id="ENSGT00940000155751"/>
<dbReference type="InterPro" id="IPR011992">
    <property type="entry name" value="EF-hand-dom_pair"/>
</dbReference>
<feature type="domain" description="EF-hand" evidence="6">
    <location>
        <begin position="5"/>
        <end position="40"/>
    </location>
</feature>
<keyword evidence="8" id="KW-1185">Reference proteome</keyword>